<dbReference type="Pfam" id="PF00069">
    <property type="entry name" value="Pkinase"/>
    <property type="match status" value="1"/>
</dbReference>
<dbReference type="VEuPathDB" id="VectorBase:MDOA014142"/>
<dbReference type="PROSITE" id="PS50011">
    <property type="entry name" value="PROTEIN_KINASE_DOM"/>
    <property type="match status" value="1"/>
</dbReference>
<dbReference type="InterPro" id="IPR000719">
    <property type="entry name" value="Prot_kinase_dom"/>
</dbReference>
<dbReference type="VEuPathDB" id="VectorBase:MDOMA2_013460"/>
<dbReference type="eggNOG" id="KOG0665">
    <property type="taxonomic scope" value="Eukaryota"/>
</dbReference>
<dbReference type="RefSeq" id="XP_005183406.2">
    <property type="nucleotide sequence ID" value="XM_005183349.4"/>
</dbReference>
<dbReference type="EC" id="2.7.11.24" evidence="10"/>
<keyword evidence="2 10" id="KW-0723">Serine/threonine-protein kinase</keyword>
<dbReference type="PROSITE" id="PS00108">
    <property type="entry name" value="PROTEIN_KINASE_ST"/>
    <property type="match status" value="1"/>
</dbReference>
<reference evidence="12" key="1">
    <citation type="submission" date="2020-05" db="UniProtKB">
        <authorList>
            <consortium name="EnsemblMetazoa"/>
        </authorList>
    </citation>
    <scope>IDENTIFICATION</scope>
    <source>
        <strain evidence="12">Aabys</strain>
    </source>
</reference>
<feature type="domain" description="Protein kinase" evidence="11">
    <location>
        <begin position="25"/>
        <end position="329"/>
    </location>
</feature>
<dbReference type="GO" id="GO:0004707">
    <property type="term" value="F:MAP kinase activity"/>
    <property type="evidence" value="ECO:0007669"/>
    <property type="project" value="UniProtKB-UniRule"/>
</dbReference>
<dbReference type="GO" id="GO:0005737">
    <property type="term" value="C:cytoplasm"/>
    <property type="evidence" value="ECO:0007669"/>
    <property type="project" value="UniProtKB-SubCell"/>
</dbReference>
<dbReference type="GO" id="GO:0106310">
    <property type="term" value="F:protein serine kinase activity"/>
    <property type="evidence" value="ECO:0007669"/>
    <property type="project" value="UniProtKB-UniRule"/>
</dbReference>
<dbReference type="GO" id="GO:0005524">
    <property type="term" value="F:ATP binding"/>
    <property type="evidence" value="ECO:0007669"/>
    <property type="project" value="UniProtKB-UniRule"/>
</dbReference>
<evidence type="ECO:0000256" key="5">
    <source>
        <dbReference type="ARBA" id="ARBA00022741"/>
    </source>
</evidence>
<comment type="function">
    <text evidence="10">Responds to activation by environmental stress and pro-inflammatory cytokines by phosphorylating a number of transcription factors, and thus regulates transcriptional activity.</text>
</comment>
<dbReference type="SMART" id="SM00220">
    <property type="entry name" value="S_TKc"/>
    <property type="match status" value="1"/>
</dbReference>
<keyword evidence="7 10" id="KW-0067">ATP-binding</keyword>
<organism evidence="12">
    <name type="scientific">Musca domestica</name>
    <name type="common">House fly</name>
    <dbReference type="NCBI Taxonomy" id="7370"/>
    <lineage>
        <taxon>Eukaryota</taxon>
        <taxon>Metazoa</taxon>
        <taxon>Ecdysozoa</taxon>
        <taxon>Arthropoda</taxon>
        <taxon>Hexapoda</taxon>
        <taxon>Insecta</taxon>
        <taxon>Pterygota</taxon>
        <taxon>Neoptera</taxon>
        <taxon>Endopterygota</taxon>
        <taxon>Diptera</taxon>
        <taxon>Brachycera</taxon>
        <taxon>Muscomorpha</taxon>
        <taxon>Muscoidea</taxon>
        <taxon>Muscidae</taxon>
        <taxon>Musca</taxon>
    </lineage>
</organism>
<dbReference type="Gene3D" id="1.10.510.10">
    <property type="entry name" value="Transferase(Phosphotransferase) domain 1"/>
    <property type="match status" value="1"/>
</dbReference>
<comment type="cofactor">
    <cofactor evidence="10">
        <name>Mg(2+)</name>
        <dbReference type="ChEBI" id="CHEBI:18420"/>
    </cofactor>
</comment>
<dbReference type="PROSITE" id="PS01351">
    <property type="entry name" value="MAPK"/>
    <property type="match status" value="1"/>
</dbReference>
<keyword evidence="5 10" id="KW-0547">Nucleotide-binding</keyword>
<gene>
    <name evidence="12" type="primary">101896705</name>
</gene>
<dbReference type="FunFam" id="3.30.200.20:FF:000210">
    <property type="entry name" value="Mitogen-activated protein kinase"/>
    <property type="match status" value="1"/>
</dbReference>
<dbReference type="EnsemblMetazoa" id="MDOA014142-RA">
    <property type="protein sequence ID" value="MDOA014142-PA"/>
    <property type="gene ID" value="MDOA014142"/>
</dbReference>
<evidence type="ECO:0000256" key="7">
    <source>
        <dbReference type="ARBA" id="ARBA00022840"/>
    </source>
</evidence>
<accession>A0A1I8NDP7</accession>
<evidence type="ECO:0000256" key="10">
    <source>
        <dbReference type="RuleBase" id="RU368052"/>
    </source>
</evidence>
<evidence type="ECO:0000256" key="3">
    <source>
        <dbReference type="ARBA" id="ARBA00022553"/>
    </source>
</evidence>
<keyword evidence="4 10" id="KW-0808">Transferase</keyword>
<name>A0A1I8NDP7_MUSDO</name>
<dbReference type="PRINTS" id="PR01772">
    <property type="entry name" value="JNKMAPKINASE"/>
</dbReference>
<comment type="similarity">
    <text evidence="1 10">Belongs to the protein kinase superfamily. CMGC Ser/Thr protein kinase family. MAP kinase subfamily.</text>
</comment>
<dbReference type="AlphaFoldDB" id="A0A1I8NDP7"/>
<protein>
    <recommendedName>
        <fullName evidence="10">Stress-activated protein kinase JNK</fullName>
        <ecNumber evidence="10">2.7.11.24</ecNumber>
    </recommendedName>
</protein>
<evidence type="ECO:0000256" key="6">
    <source>
        <dbReference type="ARBA" id="ARBA00022777"/>
    </source>
</evidence>
<dbReference type="OrthoDB" id="192887at2759"/>
<keyword evidence="3 10" id="KW-0597">Phosphoprotein</keyword>
<proteinExistence type="inferred from homology"/>
<dbReference type="SUPFAM" id="SSF56112">
    <property type="entry name" value="Protein kinase-like (PK-like)"/>
    <property type="match status" value="1"/>
</dbReference>
<comment type="subcellular location">
    <subcellularLocation>
        <location evidence="10">Cytoplasm</location>
    </subcellularLocation>
</comment>
<evidence type="ECO:0000259" key="11">
    <source>
        <dbReference type="PROSITE" id="PS50011"/>
    </source>
</evidence>
<evidence type="ECO:0000256" key="9">
    <source>
        <dbReference type="ARBA" id="ARBA00048312"/>
    </source>
</evidence>
<dbReference type="STRING" id="7370.A0A1I8NDP7"/>
<keyword evidence="6 10" id="KW-0418">Kinase</keyword>
<sequence>MTNLPHKDFYTVEVGDTNFTVPIRYQNISPIGMGAQGIVCSALDATTKTNVAIKKLSKPFQNVVQAKRAYRELKLMKLVNHKNIIGLLDVFTPSESLDEFQDMYLVMELMDANLSAVVGIGLDHNRLSYLIYQILCGIRHLHSAGIIHRDLKPSNICVNANCSLKILDFGLARTAAEPTFLMTPYVVTRYYRAPEIILGMPYKENVDIWSVGCIMGELIRGGVLFKGSDHLDQWMKIIQQIGSPDKSFFADLVPNVRQYIENLTQYEGYSIERLFPDALFHVDEENGDEEDEDEYQRNTDNARDLLARMLTIDPKHRISIDEALNHRYINVWYEQEEVDAPIPQICSLDVDERGHSIAEWKKIIYDEIKNA</sequence>
<dbReference type="InterPro" id="IPR008351">
    <property type="entry name" value="MAPK_JNK"/>
</dbReference>
<evidence type="ECO:0000256" key="2">
    <source>
        <dbReference type="ARBA" id="ARBA00022527"/>
    </source>
</evidence>
<dbReference type="PANTHER" id="PTHR24055">
    <property type="entry name" value="MITOGEN-ACTIVATED PROTEIN KINASE"/>
    <property type="match status" value="1"/>
</dbReference>
<dbReference type="KEGG" id="mde:101896705"/>
<keyword evidence="10" id="KW-0460">Magnesium</keyword>
<evidence type="ECO:0000256" key="4">
    <source>
        <dbReference type="ARBA" id="ARBA00022679"/>
    </source>
</evidence>
<evidence type="ECO:0000313" key="12">
    <source>
        <dbReference type="EnsemblMetazoa" id="MDOA014142-PA"/>
    </source>
</evidence>
<dbReference type="InterPro" id="IPR008271">
    <property type="entry name" value="Ser/Thr_kinase_AS"/>
</dbReference>
<dbReference type="InterPro" id="IPR050117">
    <property type="entry name" value="MAPK"/>
</dbReference>
<comment type="catalytic activity">
    <reaction evidence="8">
        <text>L-threonyl-[protein] + ATP = O-phospho-L-threonyl-[protein] + ADP + H(+)</text>
        <dbReference type="Rhea" id="RHEA:46608"/>
        <dbReference type="Rhea" id="RHEA-COMP:11060"/>
        <dbReference type="Rhea" id="RHEA-COMP:11605"/>
        <dbReference type="ChEBI" id="CHEBI:15378"/>
        <dbReference type="ChEBI" id="CHEBI:30013"/>
        <dbReference type="ChEBI" id="CHEBI:30616"/>
        <dbReference type="ChEBI" id="CHEBI:61977"/>
        <dbReference type="ChEBI" id="CHEBI:456216"/>
        <dbReference type="EC" id="2.7.11.24"/>
    </reaction>
</comment>
<dbReference type="InterPro" id="IPR011009">
    <property type="entry name" value="Kinase-like_dom_sf"/>
</dbReference>
<dbReference type="InterPro" id="IPR003527">
    <property type="entry name" value="MAP_kinase_CS"/>
</dbReference>
<dbReference type="FunFam" id="1.10.510.10:FF:000283">
    <property type="entry name" value="Mitogen-activated protein kinase"/>
    <property type="match status" value="1"/>
</dbReference>
<evidence type="ECO:0000256" key="1">
    <source>
        <dbReference type="ARBA" id="ARBA00008832"/>
    </source>
</evidence>
<evidence type="ECO:0000256" key="8">
    <source>
        <dbReference type="ARBA" id="ARBA00047592"/>
    </source>
</evidence>
<dbReference type="Gene3D" id="3.30.200.20">
    <property type="entry name" value="Phosphorylase Kinase, domain 1"/>
    <property type="match status" value="1"/>
</dbReference>
<comment type="catalytic activity">
    <reaction evidence="9">
        <text>L-seryl-[protein] + ATP = O-phospho-L-seryl-[protein] + ADP + H(+)</text>
        <dbReference type="Rhea" id="RHEA:17989"/>
        <dbReference type="Rhea" id="RHEA-COMP:9863"/>
        <dbReference type="Rhea" id="RHEA-COMP:11604"/>
        <dbReference type="ChEBI" id="CHEBI:15378"/>
        <dbReference type="ChEBI" id="CHEBI:29999"/>
        <dbReference type="ChEBI" id="CHEBI:30616"/>
        <dbReference type="ChEBI" id="CHEBI:83421"/>
        <dbReference type="ChEBI" id="CHEBI:456216"/>
        <dbReference type="EC" id="2.7.11.24"/>
    </reaction>
</comment>